<dbReference type="Gene3D" id="3.20.20.70">
    <property type="entry name" value="Aldolase class I"/>
    <property type="match status" value="1"/>
</dbReference>
<evidence type="ECO:0000256" key="6">
    <source>
        <dbReference type="PIRSR" id="PIRSR000138-1"/>
    </source>
</evidence>
<evidence type="ECO:0000256" key="3">
    <source>
        <dbReference type="ARBA" id="ARBA00022643"/>
    </source>
</evidence>
<feature type="binding site" evidence="7">
    <location>
        <position position="294"/>
    </location>
    <ligand>
        <name>glyoxylate</name>
        <dbReference type="ChEBI" id="CHEBI:36655"/>
    </ligand>
</feature>
<geneLocation type="plasmid" evidence="9">
    <name>unnamed</name>
</geneLocation>
<feature type="binding site" evidence="7">
    <location>
        <position position="171"/>
    </location>
    <ligand>
        <name>FMN</name>
        <dbReference type="ChEBI" id="CHEBI:58210"/>
    </ligand>
</feature>
<feature type="binding site" evidence="7">
    <location>
        <position position="297"/>
    </location>
    <ligand>
        <name>glyoxylate</name>
        <dbReference type="ChEBI" id="CHEBI:36655"/>
    </ligand>
</feature>
<feature type="binding site" evidence="7">
    <location>
        <begin position="93"/>
        <end position="95"/>
    </location>
    <ligand>
        <name>FMN</name>
        <dbReference type="ChEBI" id="CHEBI:58210"/>
    </ligand>
</feature>
<dbReference type="InterPro" id="IPR012133">
    <property type="entry name" value="Alpha-hydoxy_acid_DH_FMN"/>
</dbReference>
<keyword evidence="3 7" id="KW-0288">FMN</keyword>
<comment type="similarity">
    <text evidence="5">Belongs to the FMN-dependent alpha-hydroxy acid dehydrogenase family.</text>
</comment>
<accession>A0A235HH07</accession>
<feature type="domain" description="FMN hydroxy acid dehydrogenase" evidence="8">
    <location>
        <begin position="14"/>
        <end position="397"/>
    </location>
</feature>
<feature type="binding site" evidence="7">
    <location>
        <position position="122"/>
    </location>
    <ligand>
        <name>FMN</name>
        <dbReference type="ChEBI" id="CHEBI:58210"/>
    </ligand>
</feature>
<feature type="binding site" evidence="7">
    <location>
        <position position="270"/>
    </location>
    <ligand>
        <name>FMN</name>
        <dbReference type="ChEBI" id="CHEBI:58210"/>
    </ligand>
</feature>
<dbReference type="GO" id="GO:0009060">
    <property type="term" value="P:aerobic respiration"/>
    <property type="evidence" value="ECO:0007669"/>
    <property type="project" value="TreeGrafter"/>
</dbReference>
<dbReference type="EMBL" id="NOWT01000005">
    <property type="protein sequence ID" value="OYD84837.1"/>
    <property type="molecule type" value="Genomic_DNA"/>
</dbReference>
<keyword evidence="4" id="KW-0560">Oxidoreductase</keyword>
<protein>
    <submittedName>
        <fullName evidence="9">Alpha-hydroxy-acid oxidizing enzyme</fullName>
    </submittedName>
</protein>
<evidence type="ECO:0000256" key="5">
    <source>
        <dbReference type="ARBA" id="ARBA00024042"/>
    </source>
</evidence>
<dbReference type="PROSITE" id="PS51349">
    <property type="entry name" value="FMN_HYDROXY_ACID_DH_2"/>
    <property type="match status" value="1"/>
</dbReference>
<feature type="binding site" evidence="7">
    <location>
        <begin position="325"/>
        <end position="329"/>
    </location>
    <ligand>
        <name>FMN</name>
        <dbReference type="ChEBI" id="CHEBI:58210"/>
    </ligand>
</feature>
<gene>
    <name evidence="9" type="ORF">CHT98_07980</name>
</gene>
<keyword evidence="2 7" id="KW-0285">Flavoprotein</keyword>
<dbReference type="FunFam" id="3.20.20.70:FF:000029">
    <property type="entry name" value="L-lactate dehydrogenase"/>
    <property type="match status" value="1"/>
</dbReference>
<sequence>MPQRTRPPSEAGETAVNAPLNVGEARRRARSRLPRGLFEYVERGTEDETGIATTKTALDGLVFKPRVLVDVSKRDATTRLFGVTQPMPLVVAPTAVAGLVWYDGEVELAKAAAAVGIPFCVSTQSITSIERIAGESGARLWFQLYVWRKRERALELVRRAERAGAEALVLTVDTAVTPNREYNIRNGFGIPIKPSLRAGLDCLAHPRWFAGVFAKYLRNGGVPTYAHYPEEFRTALGRVAVGDEISLAQDVGWDDVRSLRDAWKGKLILKGVLRADDAERAAELGVDGIVVSNHGARNLDHAIHPVRCLADIAERVGGRVTVLADSGVRRGSHVAGYLGLGAQGVLLGRSVLYGLATGGAAGAQAVLELVQRELLTTMGFLGAPTVADITGTVERPR</sequence>
<dbReference type="SUPFAM" id="SSF51395">
    <property type="entry name" value="FMN-linked oxidoreductases"/>
    <property type="match status" value="1"/>
</dbReference>
<reference evidence="9 10" key="1">
    <citation type="submission" date="2017-07" db="EMBL/GenBank/DDBJ databases">
        <title>Whole genome sequence of Azospirillum brasilense 2A1, a potential biofertilizer strain.</title>
        <authorList>
            <person name="Fontana C.A."/>
            <person name="Toffoli L.M."/>
            <person name="Salazar S.M."/>
            <person name="Puglisi E."/>
            <person name="Pedraza R."/>
            <person name="Bassi D."/>
            <person name="Cocconcelli P.S."/>
        </authorList>
    </citation>
    <scope>NUCLEOTIDE SEQUENCE [LARGE SCALE GENOMIC DNA]</scope>
    <source>
        <strain evidence="9 10">2A1</strain>
        <plasmid evidence="9">unnamed</plasmid>
    </source>
</reference>
<feature type="binding site" evidence="7">
    <location>
        <position position="143"/>
    </location>
    <ligand>
        <name>FMN</name>
        <dbReference type="ChEBI" id="CHEBI:58210"/>
    </ligand>
</feature>
<comment type="caution">
    <text evidence="9">The sequence shown here is derived from an EMBL/GenBank/DDBJ whole genome shotgun (WGS) entry which is preliminary data.</text>
</comment>
<dbReference type="GO" id="GO:0005886">
    <property type="term" value="C:plasma membrane"/>
    <property type="evidence" value="ECO:0007669"/>
    <property type="project" value="TreeGrafter"/>
</dbReference>
<dbReference type="Proteomes" id="UP000215367">
    <property type="component" value="Unassembled WGS sequence"/>
</dbReference>
<name>A0A235HH07_AZOBR</name>
<feature type="binding site" evidence="7">
    <location>
        <position position="292"/>
    </location>
    <ligand>
        <name>FMN</name>
        <dbReference type="ChEBI" id="CHEBI:58210"/>
    </ligand>
</feature>
<feature type="binding site" evidence="7">
    <location>
        <position position="145"/>
    </location>
    <ligand>
        <name>glyoxylate</name>
        <dbReference type="ChEBI" id="CHEBI:36655"/>
    </ligand>
</feature>
<dbReference type="AlphaFoldDB" id="A0A235HH07"/>
<dbReference type="GO" id="GO:0010181">
    <property type="term" value="F:FMN binding"/>
    <property type="evidence" value="ECO:0007669"/>
    <property type="project" value="InterPro"/>
</dbReference>
<dbReference type="CDD" id="cd02809">
    <property type="entry name" value="alpha_hydroxyacid_oxid_FMN"/>
    <property type="match status" value="1"/>
</dbReference>
<dbReference type="GO" id="GO:0004459">
    <property type="term" value="F:L-lactate dehydrogenase (NAD+) activity"/>
    <property type="evidence" value="ECO:0007669"/>
    <property type="project" value="TreeGrafter"/>
</dbReference>
<evidence type="ECO:0000256" key="2">
    <source>
        <dbReference type="ARBA" id="ARBA00022630"/>
    </source>
</evidence>
<comment type="cofactor">
    <cofactor evidence="1">
        <name>FMN</name>
        <dbReference type="ChEBI" id="CHEBI:58210"/>
    </cofactor>
</comment>
<dbReference type="PANTHER" id="PTHR10578:SF107">
    <property type="entry name" value="2-HYDROXYACID OXIDASE 1"/>
    <property type="match status" value="1"/>
</dbReference>
<keyword evidence="9" id="KW-0614">Plasmid</keyword>
<dbReference type="PIRSF" id="PIRSF000138">
    <property type="entry name" value="Al-hdrx_acd_dh"/>
    <property type="match status" value="1"/>
</dbReference>
<evidence type="ECO:0000313" key="9">
    <source>
        <dbReference type="EMBL" id="OYD84837.1"/>
    </source>
</evidence>
<evidence type="ECO:0000259" key="8">
    <source>
        <dbReference type="PROSITE" id="PS51349"/>
    </source>
</evidence>
<feature type="binding site" evidence="7">
    <location>
        <begin position="348"/>
        <end position="349"/>
    </location>
    <ligand>
        <name>FMN</name>
        <dbReference type="ChEBI" id="CHEBI:58210"/>
    </ligand>
</feature>
<evidence type="ECO:0000313" key="10">
    <source>
        <dbReference type="Proteomes" id="UP000215367"/>
    </source>
</evidence>
<evidence type="ECO:0000256" key="1">
    <source>
        <dbReference type="ARBA" id="ARBA00001917"/>
    </source>
</evidence>
<feature type="binding site" evidence="7">
    <location>
        <position position="40"/>
    </location>
    <ligand>
        <name>glyoxylate</name>
        <dbReference type="ChEBI" id="CHEBI:36655"/>
    </ligand>
</feature>
<dbReference type="Pfam" id="PF01070">
    <property type="entry name" value="FMN_dh"/>
    <property type="match status" value="1"/>
</dbReference>
<dbReference type="InterPro" id="IPR013785">
    <property type="entry name" value="Aldolase_TIM"/>
</dbReference>
<evidence type="ECO:0000256" key="7">
    <source>
        <dbReference type="PIRSR" id="PIRSR000138-2"/>
    </source>
</evidence>
<dbReference type="InterPro" id="IPR000262">
    <property type="entry name" value="FMN-dep_DH"/>
</dbReference>
<dbReference type="InterPro" id="IPR037396">
    <property type="entry name" value="FMN_HAD"/>
</dbReference>
<proteinExistence type="inferred from homology"/>
<organism evidence="9 10">
    <name type="scientific">Azospirillum brasilense</name>
    <dbReference type="NCBI Taxonomy" id="192"/>
    <lineage>
        <taxon>Bacteria</taxon>
        <taxon>Pseudomonadati</taxon>
        <taxon>Pseudomonadota</taxon>
        <taxon>Alphaproteobacteria</taxon>
        <taxon>Rhodospirillales</taxon>
        <taxon>Azospirillaceae</taxon>
        <taxon>Azospirillum</taxon>
    </lineage>
</organism>
<feature type="active site" description="Proton acceptor" evidence="6">
    <location>
        <position position="294"/>
    </location>
</feature>
<evidence type="ECO:0000256" key="4">
    <source>
        <dbReference type="ARBA" id="ARBA00023002"/>
    </source>
</evidence>
<dbReference type="PANTHER" id="PTHR10578">
    <property type="entry name" value="S -2-HYDROXY-ACID OXIDASE-RELATED"/>
    <property type="match status" value="1"/>
</dbReference>
<feature type="binding site" evidence="7">
    <location>
        <position position="180"/>
    </location>
    <ligand>
        <name>glyoxylate</name>
        <dbReference type="ChEBI" id="CHEBI:36655"/>
    </ligand>
</feature>